<reference evidence="3" key="1">
    <citation type="submission" date="2019-09" db="EMBL/GenBank/DDBJ databases">
        <title>Characterisation of the sponge microbiome using genome-centric metagenomics.</title>
        <authorList>
            <person name="Engelberts J.P."/>
            <person name="Robbins S.J."/>
            <person name="De Goeij J.M."/>
            <person name="Aranda M."/>
            <person name="Bell S.C."/>
            <person name="Webster N.S."/>
        </authorList>
    </citation>
    <scope>NUCLEOTIDE SEQUENCE</scope>
    <source>
        <strain evidence="3">SB0664_bin_27</strain>
    </source>
</reference>
<dbReference type="GO" id="GO:0016117">
    <property type="term" value="P:carotenoid biosynthetic process"/>
    <property type="evidence" value="ECO:0007669"/>
    <property type="project" value="UniProtKB-ARBA"/>
</dbReference>
<comment type="pathway">
    <text evidence="1">Carotenoid biosynthesis.</text>
</comment>
<protein>
    <submittedName>
        <fullName evidence="3">Phytoene/squalene synthase family protein</fullName>
    </submittedName>
</protein>
<evidence type="ECO:0000313" key="3">
    <source>
        <dbReference type="EMBL" id="MXY91954.1"/>
    </source>
</evidence>
<accession>A0A6B0YLL7</accession>
<dbReference type="InterPro" id="IPR019845">
    <property type="entry name" value="Squalene/phytoene_synthase_CS"/>
</dbReference>
<dbReference type="AlphaFoldDB" id="A0A6B0YLL7"/>
<dbReference type="SFLD" id="SFLDG01018">
    <property type="entry name" value="Squalene/Phytoene_Synthase_Lik"/>
    <property type="match status" value="1"/>
</dbReference>
<dbReference type="SUPFAM" id="SSF48576">
    <property type="entry name" value="Terpenoid synthases"/>
    <property type="match status" value="1"/>
</dbReference>
<organism evidence="3">
    <name type="scientific">Caldilineaceae bacterium SB0664_bin_27</name>
    <dbReference type="NCBI Taxonomy" id="2605260"/>
    <lineage>
        <taxon>Bacteria</taxon>
        <taxon>Bacillati</taxon>
        <taxon>Chloroflexota</taxon>
        <taxon>Caldilineae</taxon>
        <taxon>Caldilineales</taxon>
        <taxon>Caldilineaceae</taxon>
    </lineage>
</organism>
<keyword evidence="2" id="KW-0808">Transferase</keyword>
<sequence>MGKGALMTLKIRDWERPLLSLAYEAGQMYGPLPLPKVRDKRELDRAYDFCEAVTAVNSRSFFTASRFLPREKRRSVRALYAFCRKSDDIVDKPPIGRGDPDAVRDALASWQSRSLTQKADGEDPVALAWSDSRRQYGIPSRYAEQLIQGVARDISVRRYETFAELTGYCYSVAATVGLMSMHIIGFTGVDAIPYALKLGVALQLTNVLRDVGEDWQAGRLYLPLDELRKFGLDELDIEAGAVNDRWRAFMRFQIERTRQLYREAWPGIALLHADGRFAIAAAAGLYRGILADIEAHDFDVFSRRAHVSTWGKLKRLPAIWWSARTNRGPATGSDVV</sequence>
<name>A0A6B0YLL7_9CHLR</name>
<dbReference type="InterPro" id="IPR044843">
    <property type="entry name" value="Trans_IPPS_bact-type"/>
</dbReference>
<dbReference type="EMBL" id="VXRG01000007">
    <property type="protein sequence ID" value="MXY91954.1"/>
    <property type="molecule type" value="Genomic_DNA"/>
</dbReference>
<dbReference type="Pfam" id="PF00494">
    <property type="entry name" value="SQS_PSY"/>
    <property type="match status" value="1"/>
</dbReference>
<dbReference type="PANTHER" id="PTHR31480">
    <property type="entry name" value="BIFUNCTIONAL LYCOPENE CYCLASE/PHYTOENE SYNTHASE"/>
    <property type="match status" value="1"/>
</dbReference>
<gene>
    <name evidence="3" type="ORF">F4Y42_00725</name>
</gene>
<dbReference type="SFLD" id="SFLDS00005">
    <property type="entry name" value="Isoprenoid_Synthase_Type_I"/>
    <property type="match status" value="1"/>
</dbReference>
<dbReference type="GO" id="GO:0004311">
    <property type="term" value="F:geranylgeranyl diphosphate synthase activity"/>
    <property type="evidence" value="ECO:0007669"/>
    <property type="project" value="InterPro"/>
</dbReference>
<dbReference type="Gene3D" id="1.10.600.10">
    <property type="entry name" value="Farnesyl Diphosphate Synthase"/>
    <property type="match status" value="1"/>
</dbReference>
<dbReference type="SFLD" id="SFLDG01212">
    <property type="entry name" value="Phytoene_synthase_like"/>
    <property type="match status" value="1"/>
</dbReference>
<dbReference type="InterPro" id="IPR033904">
    <property type="entry name" value="Trans_IPPS_HH"/>
</dbReference>
<proteinExistence type="predicted"/>
<dbReference type="InterPro" id="IPR002060">
    <property type="entry name" value="Squ/phyt_synthse"/>
</dbReference>
<comment type="caution">
    <text evidence="3">The sequence shown here is derived from an EMBL/GenBank/DDBJ whole genome shotgun (WGS) entry which is preliminary data.</text>
</comment>
<dbReference type="CDD" id="cd00683">
    <property type="entry name" value="Trans_IPPS_HH"/>
    <property type="match status" value="1"/>
</dbReference>
<dbReference type="InterPro" id="IPR008949">
    <property type="entry name" value="Isoprenoid_synthase_dom_sf"/>
</dbReference>
<evidence type="ECO:0000256" key="2">
    <source>
        <dbReference type="ARBA" id="ARBA00022679"/>
    </source>
</evidence>
<dbReference type="PROSITE" id="PS01044">
    <property type="entry name" value="SQUALEN_PHYTOEN_SYN_1"/>
    <property type="match status" value="1"/>
</dbReference>
<evidence type="ECO:0000256" key="1">
    <source>
        <dbReference type="ARBA" id="ARBA00004829"/>
    </source>
</evidence>
<dbReference type="GO" id="GO:0051996">
    <property type="term" value="F:squalene synthase [NAD(P)H] activity"/>
    <property type="evidence" value="ECO:0007669"/>
    <property type="project" value="InterPro"/>
</dbReference>